<dbReference type="SUPFAM" id="SSF52540">
    <property type="entry name" value="P-loop containing nucleoside triphosphate hydrolases"/>
    <property type="match status" value="1"/>
</dbReference>
<feature type="binding site" evidence="11">
    <location>
        <position position="87"/>
    </location>
    <ligand>
        <name>(6S)-5-formyl-5,6,7,8-tetrahydrofolate</name>
        <dbReference type="ChEBI" id="CHEBI:57457"/>
    </ligand>
</feature>
<dbReference type="GeneID" id="60450387"/>
<accession>A0A7G5VUV2</accession>
<feature type="binding site" evidence="11">
    <location>
        <position position="225"/>
    </location>
    <ligand>
        <name>K(+)</name>
        <dbReference type="ChEBI" id="CHEBI:29103"/>
    </ligand>
</feature>
<keyword evidence="4 11" id="KW-0819">tRNA processing</keyword>
<dbReference type="GO" id="GO:0042802">
    <property type="term" value="F:identical protein binding"/>
    <property type="evidence" value="ECO:0007669"/>
    <property type="project" value="UniProtKB-ARBA"/>
</dbReference>
<dbReference type="EMBL" id="MN431657">
    <property type="protein sequence ID" value="QMX77469.1"/>
    <property type="molecule type" value="Genomic_DNA"/>
</dbReference>
<dbReference type="NCBIfam" id="TIGR00231">
    <property type="entry name" value="small_GTP"/>
    <property type="match status" value="1"/>
</dbReference>
<dbReference type="EC" id="3.6.-.-" evidence="11"/>
<name>A0A7G5VUV2_9RHOD</name>
<evidence type="ECO:0000256" key="1">
    <source>
        <dbReference type="ARBA" id="ARBA00004229"/>
    </source>
</evidence>
<dbReference type="HAMAP" id="MF_00379">
    <property type="entry name" value="GTPase_MnmE"/>
    <property type="match status" value="1"/>
</dbReference>
<keyword evidence="8 11" id="KW-0460">Magnesium</keyword>
<feature type="binding site" evidence="11">
    <location>
        <position position="244"/>
    </location>
    <ligand>
        <name>K(+)</name>
        <dbReference type="ChEBI" id="CHEBI:29103"/>
    </ligand>
</feature>
<evidence type="ECO:0000256" key="6">
    <source>
        <dbReference type="ARBA" id="ARBA00022741"/>
    </source>
</evidence>
<dbReference type="Gene3D" id="3.30.1360.120">
    <property type="entry name" value="Probable tRNA modification gtpase trme, domain 1"/>
    <property type="match status" value="1"/>
</dbReference>
<feature type="domain" description="G" evidence="13">
    <location>
        <begin position="217"/>
        <end position="324"/>
    </location>
</feature>
<dbReference type="AlphaFoldDB" id="A0A7G5VUV2"/>
<dbReference type="FunFam" id="3.30.1360.120:FF:000003">
    <property type="entry name" value="tRNA modification GTPase MnmE"/>
    <property type="match status" value="1"/>
</dbReference>
<dbReference type="CDD" id="cd04164">
    <property type="entry name" value="trmE"/>
    <property type="match status" value="1"/>
</dbReference>
<feature type="binding site" evidence="11">
    <location>
        <position position="126"/>
    </location>
    <ligand>
        <name>(6S)-5-formyl-5,6,7,8-tetrahydrofolate</name>
        <dbReference type="ChEBI" id="CHEBI:57457"/>
    </ligand>
</feature>
<comment type="function">
    <text evidence="11">Exhibits a very high intrinsic GTPase hydrolysis rate. Involved in the addition of a carboxymethylaminomethyl (cmnm) group at the wobble position (U34) of certain tRNAs, forming tRNA-cmnm(5)s(2)U34.</text>
</comment>
<evidence type="ECO:0000256" key="5">
    <source>
        <dbReference type="ARBA" id="ARBA00022723"/>
    </source>
</evidence>
<evidence type="ECO:0000256" key="7">
    <source>
        <dbReference type="ARBA" id="ARBA00022801"/>
    </source>
</evidence>
<feature type="binding site" evidence="11">
    <location>
        <begin position="269"/>
        <end position="272"/>
    </location>
    <ligand>
        <name>GTP</name>
        <dbReference type="ChEBI" id="CHEBI:37565"/>
    </ligand>
</feature>
<keyword evidence="5 11" id="KW-0479">Metal-binding</keyword>
<feature type="binding site" evidence="11">
    <location>
        <position position="28"/>
    </location>
    <ligand>
        <name>(6S)-5-formyl-5,6,7,8-tetrahydrofolate</name>
        <dbReference type="ChEBI" id="CHEBI:57457"/>
    </ligand>
</feature>
<dbReference type="Gene3D" id="1.20.120.430">
    <property type="entry name" value="tRNA modification GTPase MnmE domain 2"/>
    <property type="match status" value="1"/>
</dbReference>
<dbReference type="GO" id="GO:0005829">
    <property type="term" value="C:cytosol"/>
    <property type="evidence" value="ECO:0007669"/>
    <property type="project" value="TreeGrafter"/>
</dbReference>
<protein>
    <recommendedName>
        <fullName evidence="11">Probable tRNA modification GTPase MnmE</fullName>
        <ecNumber evidence="11">3.6.-.-</ecNumber>
    </recommendedName>
</protein>
<dbReference type="PANTHER" id="PTHR42714:SF2">
    <property type="entry name" value="TRNA MODIFICATION GTPASE GTPBP3, MITOCHONDRIAL"/>
    <property type="match status" value="1"/>
</dbReference>
<dbReference type="PANTHER" id="PTHR42714">
    <property type="entry name" value="TRNA MODIFICATION GTPASE GTPBP3"/>
    <property type="match status" value="1"/>
</dbReference>
<dbReference type="InterPro" id="IPR006073">
    <property type="entry name" value="GTP-bd"/>
</dbReference>
<evidence type="ECO:0000259" key="15">
    <source>
        <dbReference type="Pfam" id="PF12631"/>
    </source>
</evidence>
<dbReference type="GO" id="GO:0005525">
    <property type="term" value="F:GTP binding"/>
    <property type="evidence" value="ECO:0007669"/>
    <property type="project" value="UniProtKB-UniRule"/>
</dbReference>
<evidence type="ECO:0000256" key="12">
    <source>
        <dbReference type="RuleBase" id="RU003313"/>
    </source>
</evidence>
<feature type="binding site" evidence="11">
    <location>
        <begin position="244"/>
        <end position="250"/>
    </location>
    <ligand>
        <name>GTP</name>
        <dbReference type="ChEBI" id="CHEBI:37565"/>
    </ligand>
</feature>
<comment type="caution">
    <text evidence="11">Lacks conserved residue(s) required for the propagation of feature annotation.</text>
</comment>
<comment type="cofactor">
    <cofactor evidence="11">
        <name>K(+)</name>
        <dbReference type="ChEBI" id="CHEBI:29103"/>
    </cofactor>
    <text evidence="11">Binds 1 potassium ion per subunit.</text>
</comment>
<evidence type="ECO:0000256" key="8">
    <source>
        <dbReference type="ARBA" id="ARBA00022842"/>
    </source>
</evidence>
<keyword evidence="6 11" id="KW-0547">Nucleotide-binding</keyword>
<keyword evidence="7 11" id="KW-0378">Hydrolase</keyword>
<feature type="binding site" evidence="11">
    <location>
        <position position="435"/>
    </location>
    <ligand>
        <name>(6S)-5-formyl-5,6,7,8-tetrahydrofolate</name>
        <dbReference type="ChEBI" id="CHEBI:57457"/>
    </ligand>
</feature>
<dbReference type="InterPro" id="IPR031168">
    <property type="entry name" value="G_TrmE"/>
</dbReference>
<dbReference type="CDD" id="cd14858">
    <property type="entry name" value="TrmE_N"/>
    <property type="match status" value="1"/>
</dbReference>
<dbReference type="GO" id="GO:0046872">
    <property type="term" value="F:metal ion binding"/>
    <property type="evidence" value="ECO:0007669"/>
    <property type="project" value="UniProtKB-KW"/>
</dbReference>
<evidence type="ECO:0000256" key="2">
    <source>
        <dbReference type="ARBA" id="ARBA00011043"/>
    </source>
</evidence>
<organism evidence="16">
    <name type="scientific">Cyanidiococcus yangmingshanensis</name>
    <dbReference type="NCBI Taxonomy" id="2690220"/>
    <lineage>
        <taxon>Eukaryota</taxon>
        <taxon>Rhodophyta</taxon>
        <taxon>Bangiophyceae</taxon>
        <taxon>Cyanidiales</taxon>
        <taxon>Cyanidiaceae</taxon>
        <taxon>Cyanidiococcus</taxon>
    </lineage>
</organism>
<dbReference type="InterPro" id="IPR025867">
    <property type="entry name" value="MnmE_helical"/>
</dbReference>
<sequence length="435" mass="48805">MTLVNVFIQDTIVAIATYLAPSSVAIIRLSGADAVSLAKSICLHQHHWISHKAIYTYVQDEQQQLIDEVLVLPMLAPHSYTRQHVVEIHCHGSVVIAKTILQLLLNKGARLAQPGEFTLRAFMNGRLSLTQAESVLDLIHAPSLSMAKKALANLKGSLSTQLHHIRSQLIHLLAQMEVQLDFEYEESIDIHAPLLQLLDQIDQLLNTPSQWYRYGIRVALIGVPNVGKSTLFNALAEEERSIVTSIAGTTTDVIEISIQWKQACFRLFDTAGLKSASSEIETKAIAKTQQMANHCDLILWVTDVHQPLQIPNHLKQPIIIVLNKIDLVEQIQPPQTSLPVVMVSALQGSNLTHLKNMIYEHTMKQQPDGIYINERQTQLLQQAKQQLIMLQQAMQKGYPLEILSWHLKNAIRALEENDVNQSTLHAIFSQFCIGK</sequence>
<dbReference type="NCBIfam" id="TIGR00450">
    <property type="entry name" value="mnmE_trmE_thdF"/>
    <property type="match status" value="1"/>
</dbReference>
<keyword evidence="16" id="KW-0150">Chloroplast</keyword>
<dbReference type="Pfam" id="PF12631">
    <property type="entry name" value="MnmE_helical"/>
    <property type="match status" value="1"/>
</dbReference>
<dbReference type="Gene3D" id="3.40.50.300">
    <property type="entry name" value="P-loop containing nucleotide triphosphate hydrolases"/>
    <property type="match status" value="1"/>
</dbReference>
<dbReference type="InterPro" id="IPR027266">
    <property type="entry name" value="TrmE/GcvT-like"/>
</dbReference>
<feature type="binding site" evidence="11">
    <location>
        <position position="250"/>
    </location>
    <ligand>
        <name>Mg(2+)</name>
        <dbReference type="ChEBI" id="CHEBI:18420"/>
    </ligand>
</feature>
<evidence type="ECO:0000256" key="3">
    <source>
        <dbReference type="ARBA" id="ARBA00022640"/>
    </source>
</evidence>
<dbReference type="GO" id="GO:0030488">
    <property type="term" value="P:tRNA methylation"/>
    <property type="evidence" value="ECO:0007669"/>
    <property type="project" value="TreeGrafter"/>
</dbReference>
<feature type="binding site" evidence="11">
    <location>
        <position position="249"/>
    </location>
    <ligand>
        <name>K(+)</name>
        <dbReference type="ChEBI" id="CHEBI:29103"/>
    </ligand>
</feature>
<gene>
    <name evidence="16" type="primary">trmE</name>
    <name evidence="11" type="synonym">mnmE</name>
    <name evidence="11" type="synonym">thdF</name>
</gene>
<dbReference type="GO" id="GO:0003924">
    <property type="term" value="F:GTPase activity"/>
    <property type="evidence" value="ECO:0007669"/>
    <property type="project" value="UniProtKB-UniRule"/>
</dbReference>
<comment type="subcellular location">
    <subcellularLocation>
        <location evidence="1 11">Plastid</location>
        <location evidence="1 11">Chloroplast</location>
    </subcellularLocation>
</comment>
<geneLocation type="chloroplast" evidence="16"/>
<dbReference type="InterPro" id="IPR027417">
    <property type="entry name" value="P-loop_NTPase"/>
</dbReference>
<dbReference type="RefSeq" id="YP_009968368.1">
    <property type="nucleotide sequence ID" value="NC_051883.1"/>
</dbReference>
<evidence type="ECO:0000256" key="9">
    <source>
        <dbReference type="ARBA" id="ARBA00022958"/>
    </source>
</evidence>
<dbReference type="Pfam" id="PF10396">
    <property type="entry name" value="TrmE_N"/>
    <property type="match status" value="1"/>
</dbReference>
<evidence type="ECO:0000313" key="16">
    <source>
        <dbReference type="EMBL" id="QMX77469.1"/>
    </source>
</evidence>
<proteinExistence type="inferred from homology"/>
<reference evidence="16" key="1">
    <citation type="submission" date="2019-09" db="EMBL/GenBank/DDBJ databases">
        <authorList>
            <person name="Liu S.-L."/>
            <person name="Chiang Y.-R."/>
            <person name="Fu H.-Y."/>
        </authorList>
    </citation>
    <scope>NUCLEOTIDE SEQUENCE</scope>
    <source>
        <strain evidence="16">THAL066</strain>
    </source>
</reference>
<dbReference type="GO" id="GO:0009507">
    <property type="term" value="C:chloroplast"/>
    <property type="evidence" value="ECO:0007669"/>
    <property type="project" value="UniProtKB-SubCell"/>
</dbReference>
<comment type="similarity">
    <text evidence="2 11 12">Belongs to the TRAFAC class TrmE-Era-EngA-EngB-Septin-like GTPase superfamily. TrmE GTPase family.</text>
</comment>
<evidence type="ECO:0000259" key="13">
    <source>
        <dbReference type="Pfam" id="PF01926"/>
    </source>
</evidence>
<feature type="binding site" evidence="11">
    <location>
        <position position="229"/>
    </location>
    <ligand>
        <name>Mg(2+)</name>
        <dbReference type="ChEBI" id="CHEBI:18420"/>
    </ligand>
</feature>
<feature type="domain" description="MnmE helical" evidence="15">
    <location>
        <begin position="129"/>
        <end position="432"/>
    </location>
</feature>
<evidence type="ECO:0000259" key="14">
    <source>
        <dbReference type="Pfam" id="PF10396"/>
    </source>
</evidence>
<feature type="domain" description="GTP-binding protein TrmE N-terminal" evidence="14">
    <location>
        <begin position="11"/>
        <end position="126"/>
    </location>
</feature>
<dbReference type="InterPro" id="IPR005225">
    <property type="entry name" value="Small_GTP-bd"/>
</dbReference>
<feature type="binding site" evidence="11">
    <location>
        <begin position="225"/>
        <end position="230"/>
    </location>
    <ligand>
        <name>GTP</name>
        <dbReference type="ChEBI" id="CHEBI:37565"/>
    </ligand>
</feature>
<dbReference type="InterPro" id="IPR018948">
    <property type="entry name" value="GTP-bd_TrmE_N"/>
</dbReference>
<evidence type="ECO:0000256" key="10">
    <source>
        <dbReference type="ARBA" id="ARBA00023134"/>
    </source>
</evidence>
<keyword evidence="10 11" id="KW-0342">GTP-binding</keyword>
<dbReference type="InterPro" id="IPR027368">
    <property type="entry name" value="MnmE_dom2"/>
</dbReference>
<evidence type="ECO:0000256" key="4">
    <source>
        <dbReference type="ARBA" id="ARBA00022694"/>
    </source>
</evidence>
<dbReference type="Pfam" id="PF01926">
    <property type="entry name" value="MMR_HSR1"/>
    <property type="match status" value="1"/>
</dbReference>
<dbReference type="InterPro" id="IPR004520">
    <property type="entry name" value="GTPase_MnmE"/>
</dbReference>
<keyword evidence="9 11" id="KW-0630">Potassium</keyword>
<keyword evidence="3 16" id="KW-0934">Plastid</keyword>
<feature type="binding site" evidence="11">
    <location>
        <position position="246"/>
    </location>
    <ligand>
        <name>K(+)</name>
        <dbReference type="ChEBI" id="CHEBI:29103"/>
    </ligand>
</feature>
<evidence type="ECO:0000256" key="11">
    <source>
        <dbReference type="HAMAP-Rule" id="MF_00379"/>
    </source>
</evidence>
<dbReference type="PRINTS" id="PR00326">
    <property type="entry name" value="GTP1OBG"/>
</dbReference>
<dbReference type="GO" id="GO:0002098">
    <property type="term" value="P:tRNA wobble uridine modification"/>
    <property type="evidence" value="ECO:0007669"/>
    <property type="project" value="TreeGrafter"/>
</dbReference>